<evidence type="ECO:0000313" key="2">
    <source>
        <dbReference type="EMBL" id="PSS18693.1"/>
    </source>
</evidence>
<keyword evidence="1" id="KW-0812">Transmembrane</keyword>
<evidence type="ECO:0000313" key="3">
    <source>
        <dbReference type="Proteomes" id="UP000241818"/>
    </source>
</evidence>
<keyword evidence="1" id="KW-0472">Membrane</keyword>
<reference evidence="2 3" key="1">
    <citation type="journal article" date="2018" name="New Phytol.">
        <title>Comparative genomics and transcriptomics depict ericoid mycorrhizal fungi as versatile saprotrophs and plant mutualists.</title>
        <authorList>
            <person name="Martino E."/>
            <person name="Morin E."/>
            <person name="Grelet G.A."/>
            <person name="Kuo A."/>
            <person name="Kohler A."/>
            <person name="Daghino S."/>
            <person name="Barry K.W."/>
            <person name="Cichocki N."/>
            <person name="Clum A."/>
            <person name="Dockter R.B."/>
            <person name="Hainaut M."/>
            <person name="Kuo R.C."/>
            <person name="LaButti K."/>
            <person name="Lindahl B.D."/>
            <person name="Lindquist E.A."/>
            <person name="Lipzen A."/>
            <person name="Khouja H.R."/>
            <person name="Magnuson J."/>
            <person name="Murat C."/>
            <person name="Ohm R.A."/>
            <person name="Singer S.W."/>
            <person name="Spatafora J.W."/>
            <person name="Wang M."/>
            <person name="Veneault-Fourrey C."/>
            <person name="Henrissat B."/>
            <person name="Grigoriev I.V."/>
            <person name="Martin F.M."/>
            <person name="Perotto S."/>
        </authorList>
    </citation>
    <scope>NUCLEOTIDE SEQUENCE [LARGE SCALE GENOMIC DNA]</scope>
    <source>
        <strain evidence="2 3">ATCC 22711</strain>
    </source>
</reference>
<dbReference type="AlphaFoldDB" id="A0A2T3B2D2"/>
<dbReference type="EMBL" id="KZ679011">
    <property type="protein sequence ID" value="PSS18693.1"/>
    <property type="molecule type" value="Genomic_DNA"/>
</dbReference>
<feature type="transmembrane region" description="Helical" evidence="1">
    <location>
        <begin position="20"/>
        <end position="41"/>
    </location>
</feature>
<dbReference type="InParanoid" id="A0A2T3B2D2"/>
<organism evidence="2 3">
    <name type="scientific">Amorphotheca resinae ATCC 22711</name>
    <dbReference type="NCBI Taxonomy" id="857342"/>
    <lineage>
        <taxon>Eukaryota</taxon>
        <taxon>Fungi</taxon>
        <taxon>Dikarya</taxon>
        <taxon>Ascomycota</taxon>
        <taxon>Pezizomycotina</taxon>
        <taxon>Leotiomycetes</taxon>
        <taxon>Helotiales</taxon>
        <taxon>Amorphothecaceae</taxon>
        <taxon>Amorphotheca</taxon>
    </lineage>
</organism>
<keyword evidence="3" id="KW-1185">Reference proteome</keyword>
<dbReference type="Proteomes" id="UP000241818">
    <property type="component" value="Unassembled WGS sequence"/>
</dbReference>
<keyword evidence="1" id="KW-1133">Transmembrane helix</keyword>
<name>A0A2T3B2D2_AMORE</name>
<accession>A0A2T3B2D2</accession>
<dbReference type="OrthoDB" id="15808at2759"/>
<dbReference type="RefSeq" id="XP_024721045.1">
    <property type="nucleotide sequence ID" value="XM_024865041.1"/>
</dbReference>
<gene>
    <name evidence="2" type="ORF">M430DRAFT_242751</name>
</gene>
<dbReference type="GeneID" id="36573122"/>
<sequence>MRITLRSNSTNSSKTRGSEVIKLFFAFDIVYIRSLYCRLIATTRGYGLALRTRCGL</sequence>
<protein>
    <submittedName>
        <fullName evidence="2">Uncharacterized protein</fullName>
    </submittedName>
</protein>
<evidence type="ECO:0000256" key="1">
    <source>
        <dbReference type="SAM" id="Phobius"/>
    </source>
</evidence>
<proteinExistence type="predicted"/>